<keyword evidence="1" id="KW-1133">Transmembrane helix</keyword>
<dbReference type="EMBL" id="CP013614">
    <property type="protein sequence ID" value="ALS01607.1"/>
    <property type="molecule type" value="Genomic_DNA"/>
</dbReference>
<keyword evidence="1" id="KW-0472">Membrane</keyword>
<dbReference type="AlphaFoldDB" id="A0A0S3KBE5"/>
<evidence type="ECO:0000313" key="2">
    <source>
        <dbReference type="EMBL" id="ALS01607.1"/>
    </source>
</evidence>
<evidence type="ECO:0000256" key="1">
    <source>
        <dbReference type="SAM" id="Phobius"/>
    </source>
</evidence>
<dbReference type="KEGG" id="ess:ATZ33_09550"/>
<dbReference type="EMBL" id="JXLC01000040">
    <property type="protein sequence ID" value="OJG85108.1"/>
    <property type="molecule type" value="Genomic_DNA"/>
</dbReference>
<evidence type="ECO:0000313" key="5">
    <source>
        <dbReference type="Proteomes" id="UP000183039"/>
    </source>
</evidence>
<name>A0A0S3KBE5_9ENTE</name>
<sequence length="77" mass="8529">MAKNPVIQGLSISLINLAKAAFPLSIMIDAIFYFITETLLNTLTKDLNHALVFVNFNVYKIKGKNTIIAIFAELTTV</sequence>
<keyword evidence="4" id="KW-1185">Reference proteome</keyword>
<feature type="transmembrane region" description="Helical" evidence="1">
    <location>
        <begin position="12"/>
        <end position="35"/>
    </location>
</feature>
<dbReference type="Proteomes" id="UP000065511">
    <property type="component" value="Chromosome"/>
</dbReference>
<organism evidence="3 5">
    <name type="scientific">Enterococcus silesiacus</name>
    <dbReference type="NCBI Taxonomy" id="332949"/>
    <lineage>
        <taxon>Bacteria</taxon>
        <taxon>Bacillati</taxon>
        <taxon>Bacillota</taxon>
        <taxon>Bacilli</taxon>
        <taxon>Lactobacillales</taxon>
        <taxon>Enterococcaceae</taxon>
        <taxon>Enterococcus</taxon>
    </lineage>
</organism>
<accession>A0A0S3KBE5</accession>
<protein>
    <submittedName>
        <fullName evidence="3">Uncharacterized protein</fullName>
    </submittedName>
</protein>
<dbReference type="Proteomes" id="UP000183039">
    <property type="component" value="Unassembled WGS sequence"/>
</dbReference>
<evidence type="ECO:0000313" key="4">
    <source>
        <dbReference type="Proteomes" id="UP000065511"/>
    </source>
</evidence>
<reference evidence="2 4" key="2">
    <citation type="submission" date="2015-12" db="EMBL/GenBank/DDBJ databases">
        <authorList>
            <person name="Lauer A."/>
            <person name="Humrighouse B."/>
            <person name="Loparev V."/>
            <person name="Shewmaker P.L."/>
            <person name="Whitney A.M."/>
            <person name="McLaughlin R.W."/>
        </authorList>
    </citation>
    <scope>NUCLEOTIDE SEQUENCE [LARGE SCALE GENOMIC DNA]</scope>
    <source>
        <strain evidence="2 4">LMG 23085</strain>
    </source>
</reference>
<reference evidence="3 5" key="1">
    <citation type="submission" date="2014-12" db="EMBL/GenBank/DDBJ databases">
        <title>Draft genome sequences of 29 type strains of Enterococci.</title>
        <authorList>
            <person name="Zhong Z."/>
            <person name="Sun Z."/>
            <person name="Liu W."/>
            <person name="Zhang W."/>
            <person name="Zhang H."/>
        </authorList>
    </citation>
    <scope>NUCLEOTIDE SEQUENCE [LARGE SCALE GENOMIC DNA]</scope>
    <source>
        <strain evidence="3 5">DSM 22801</strain>
    </source>
</reference>
<proteinExistence type="predicted"/>
<evidence type="ECO:0000313" key="3">
    <source>
        <dbReference type="EMBL" id="OJG85108.1"/>
    </source>
</evidence>
<keyword evidence="1" id="KW-0812">Transmembrane</keyword>
<gene>
    <name evidence="2" type="ORF">ATZ33_09550</name>
    <name evidence="3" type="ORF">RV15_GL002837</name>
</gene>